<dbReference type="InParanoid" id="A0A165R199"/>
<name>A0A165R199_9AGAM</name>
<dbReference type="GO" id="GO:0015074">
    <property type="term" value="P:DNA integration"/>
    <property type="evidence" value="ECO:0007669"/>
    <property type="project" value="InterPro"/>
</dbReference>
<keyword evidence="2" id="KW-1185">Reference proteome</keyword>
<evidence type="ECO:0000313" key="1">
    <source>
        <dbReference type="EMBL" id="KZT23167.1"/>
    </source>
</evidence>
<dbReference type="AlphaFoldDB" id="A0A165R199"/>
<evidence type="ECO:0000313" key="2">
    <source>
        <dbReference type="Proteomes" id="UP000076761"/>
    </source>
</evidence>
<dbReference type="InterPro" id="IPR013762">
    <property type="entry name" value="Integrase-like_cat_sf"/>
</dbReference>
<feature type="non-terminal residue" evidence="1">
    <location>
        <position position="1"/>
    </location>
</feature>
<sequence>AKLQVLGKQKTAQYLHARNTTVKYQQQVANARKWLAKFFEQERQAEDGLKGPLQPGAGESTFAQESLPFEDPEFEKALDGPPVKCTPTVIAMYLVHKCFERDLKNATAVQIHAALIREYDQMDGDTYRGPWQYNEARKMWTGNPVRSAEVADVMASIKHKDGIDGGDRKHSLAMTKGCVEQLYAWSTAMSPPEKVARLPEDGTRVYSQAVHLRFRARASLGFVIWTRRALHTCIGTLQYKHLEFNDEHRKGGTPLDPPHFEVNLKNRKNWQRKQDKNQSVSSLGHNYKIYPMVDTPAIDLYTNMLNWLDFYELLLSRPLQPDDYIFPFIGPDCKVHPHRALSSDLVQKELNDFACLAKLRGAGSFTTHCYRRGGAQYRFMFAPIGERWTLARIRWWGGWAEKEHRDTLIRYLLDELYNYEEDHSDALCPIAREADKSLMGEAALKRPVSVADFHELAARLEERNPLVISQAIQQGVTTSLATILTPLIHALPATTPPFALFSQPLNFCFPTVSPMPQLAPYQPLPAASSPPRKNPAWIIPTVPTGSRGWEFVVRDWEHADQHRSLHVPLRDWTEEQIKQGGAAIYSYRKTIATEFIDVYHHDETKFKTDYPVHANGVTSLLNAIRTARSRRGETKLRRSKNGSLQERALRLGLNH</sequence>
<dbReference type="Gene3D" id="1.10.443.10">
    <property type="entry name" value="Intergrase catalytic core"/>
    <property type="match status" value="1"/>
</dbReference>
<proteinExistence type="predicted"/>
<accession>A0A165R199</accession>
<dbReference type="STRING" id="1314782.A0A165R199"/>
<dbReference type="OrthoDB" id="164951at2759"/>
<reference evidence="1 2" key="1">
    <citation type="journal article" date="2016" name="Mol. Biol. Evol.">
        <title>Comparative Genomics of Early-Diverging Mushroom-Forming Fungi Provides Insights into the Origins of Lignocellulose Decay Capabilities.</title>
        <authorList>
            <person name="Nagy L.G."/>
            <person name="Riley R."/>
            <person name="Tritt A."/>
            <person name="Adam C."/>
            <person name="Daum C."/>
            <person name="Floudas D."/>
            <person name="Sun H."/>
            <person name="Yadav J.S."/>
            <person name="Pangilinan J."/>
            <person name="Larsson K.H."/>
            <person name="Matsuura K."/>
            <person name="Barry K."/>
            <person name="Labutti K."/>
            <person name="Kuo R."/>
            <person name="Ohm R.A."/>
            <person name="Bhattacharya S.S."/>
            <person name="Shirouzu T."/>
            <person name="Yoshinaga Y."/>
            <person name="Martin F.M."/>
            <person name="Grigoriev I.V."/>
            <person name="Hibbett D.S."/>
        </authorList>
    </citation>
    <scope>NUCLEOTIDE SEQUENCE [LARGE SCALE GENOMIC DNA]</scope>
    <source>
        <strain evidence="1 2">HHB14362 ss-1</strain>
    </source>
</reference>
<protein>
    <submittedName>
        <fullName evidence="1">Uncharacterized protein</fullName>
    </submittedName>
</protein>
<organism evidence="1 2">
    <name type="scientific">Neolentinus lepideus HHB14362 ss-1</name>
    <dbReference type="NCBI Taxonomy" id="1314782"/>
    <lineage>
        <taxon>Eukaryota</taxon>
        <taxon>Fungi</taxon>
        <taxon>Dikarya</taxon>
        <taxon>Basidiomycota</taxon>
        <taxon>Agaricomycotina</taxon>
        <taxon>Agaricomycetes</taxon>
        <taxon>Gloeophyllales</taxon>
        <taxon>Gloeophyllaceae</taxon>
        <taxon>Neolentinus</taxon>
    </lineage>
</organism>
<dbReference type="EMBL" id="KV425588">
    <property type="protein sequence ID" value="KZT23167.1"/>
    <property type="molecule type" value="Genomic_DNA"/>
</dbReference>
<dbReference type="GO" id="GO:0003677">
    <property type="term" value="F:DNA binding"/>
    <property type="evidence" value="ECO:0007669"/>
    <property type="project" value="InterPro"/>
</dbReference>
<dbReference type="GO" id="GO:0006310">
    <property type="term" value="P:DNA recombination"/>
    <property type="evidence" value="ECO:0007669"/>
    <property type="project" value="InterPro"/>
</dbReference>
<gene>
    <name evidence="1" type="ORF">NEOLEDRAFT_1070129</name>
</gene>
<dbReference type="Proteomes" id="UP000076761">
    <property type="component" value="Unassembled WGS sequence"/>
</dbReference>